<evidence type="ECO:0000313" key="4">
    <source>
        <dbReference type="Proteomes" id="UP001295684"/>
    </source>
</evidence>
<feature type="coiled-coil region" evidence="1">
    <location>
        <begin position="58"/>
        <end position="120"/>
    </location>
</feature>
<evidence type="ECO:0000256" key="2">
    <source>
        <dbReference type="SAM" id="MobiDB-lite"/>
    </source>
</evidence>
<accession>A0AAD1UHP2</accession>
<sequence length="420" mass="48820">MSFFKNFLSNKNQRYPTESQGTIVSRETLETIPRTRSNSSCNLDGLTSSRKNPNSEKLKYLNLVNQELNSENEKLLSQIEDLRVTIATNKHLLEDFCNTNSKLERQVKIYAAQIHHLTEKLRENNINYDEELNLRCDSKEIMRSNSPSAEAPSSTLTTERITKIANDRSNSICEDTQGKREVKQKRVNRKLQEASSDSSHSNKIIRSYRTAQAKDQKCYSSSITPQKPSLDIEKIGIFEENKLNETEEPISFRDNIICDPEDNLNLDYNSDFDYQNLEGRFHNRALEMKSYSPIGKIHLKRLSKECNTEEIMKLFDQVDNQILYDCDLQTNKLVYIQDAQDRIWEIKRSHVISPRPLTCLSSLKTVESPLSVEKEEFGFDPNMKNKTFIHDFSKLRIEISQEEGNDGKALIIYHYRSERH</sequence>
<dbReference type="AlphaFoldDB" id="A0AAD1UHP2"/>
<organism evidence="3 4">
    <name type="scientific">Euplotes crassus</name>
    <dbReference type="NCBI Taxonomy" id="5936"/>
    <lineage>
        <taxon>Eukaryota</taxon>
        <taxon>Sar</taxon>
        <taxon>Alveolata</taxon>
        <taxon>Ciliophora</taxon>
        <taxon>Intramacronucleata</taxon>
        <taxon>Spirotrichea</taxon>
        <taxon>Hypotrichia</taxon>
        <taxon>Euplotida</taxon>
        <taxon>Euplotidae</taxon>
        <taxon>Moneuplotes</taxon>
    </lineage>
</organism>
<keyword evidence="4" id="KW-1185">Reference proteome</keyword>
<evidence type="ECO:0000256" key="1">
    <source>
        <dbReference type="SAM" id="Coils"/>
    </source>
</evidence>
<reference evidence="3" key="1">
    <citation type="submission" date="2023-07" db="EMBL/GenBank/DDBJ databases">
        <authorList>
            <consortium name="AG Swart"/>
            <person name="Singh M."/>
            <person name="Singh A."/>
            <person name="Seah K."/>
            <person name="Emmerich C."/>
        </authorList>
    </citation>
    <scope>NUCLEOTIDE SEQUENCE</scope>
    <source>
        <strain evidence="3">DP1</strain>
    </source>
</reference>
<dbReference type="Proteomes" id="UP001295684">
    <property type="component" value="Unassembled WGS sequence"/>
</dbReference>
<keyword evidence="1" id="KW-0175">Coiled coil</keyword>
<proteinExistence type="predicted"/>
<comment type="caution">
    <text evidence="3">The sequence shown here is derived from an EMBL/GenBank/DDBJ whole genome shotgun (WGS) entry which is preliminary data.</text>
</comment>
<protein>
    <submittedName>
        <fullName evidence="3">Uncharacterized protein</fullName>
    </submittedName>
</protein>
<evidence type="ECO:0000313" key="3">
    <source>
        <dbReference type="EMBL" id="CAI2368969.1"/>
    </source>
</evidence>
<feature type="region of interest" description="Disordered" evidence="2">
    <location>
        <begin position="168"/>
        <end position="203"/>
    </location>
</feature>
<gene>
    <name evidence="3" type="ORF">ECRASSUSDP1_LOCUS10265</name>
</gene>
<feature type="compositionally biased region" description="Polar residues" evidence="2">
    <location>
        <begin position="193"/>
        <end position="203"/>
    </location>
</feature>
<dbReference type="EMBL" id="CAMPGE010010112">
    <property type="protein sequence ID" value="CAI2368969.1"/>
    <property type="molecule type" value="Genomic_DNA"/>
</dbReference>
<name>A0AAD1UHP2_EUPCR</name>